<protein>
    <submittedName>
        <fullName evidence="1">Uncharacterized protein</fullName>
    </submittedName>
</protein>
<dbReference type="EMBL" id="CP028843">
    <property type="protein sequence ID" value="AWB24506.1"/>
    <property type="molecule type" value="Genomic_DNA"/>
</dbReference>
<gene>
    <name evidence="1" type="ORF">DA075_29610</name>
</gene>
<accession>A0A2R4WSH1</accession>
<organism evidence="1 2">
    <name type="scientific">Methylobacterium currus</name>
    <dbReference type="NCBI Taxonomy" id="2051553"/>
    <lineage>
        <taxon>Bacteria</taxon>
        <taxon>Pseudomonadati</taxon>
        <taxon>Pseudomonadota</taxon>
        <taxon>Alphaproteobacteria</taxon>
        <taxon>Hyphomicrobiales</taxon>
        <taxon>Methylobacteriaceae</taxon>
        <taxon>Methylobacterium</taxon>
    </lineage>
</organism>
<evidence type="ECO:0000313" key="2">
    <source>
        <dbReference type="Proteomes" id="UP000244755"/>
    </source>
</evidence>
<reference evidence="1 2" key="1">
    <citation type="submission" date="2018-04" db="EMBL/GenBank/DDBJ databases">
        <title>Methylobacterium sp. PR1016A genome.</title>
        <authorList>
            <person name="Park W."/>
        </authorList>
    </citation>
    <scope>NUCLEOTIDE SEQUENCE [LARGE SCALE GENOMIC DNA]</scope>
    <source>
        <strain evidence="1 2">PR1016A</strain>
    </source>
</reference>
<dbReference type="RefSeq" id="WP_099956234.1">
    <property type="nucleotide sequence ID" value="NZ_CP028843.1"/>
</dbReference>
<name>A0A2R4WSH1_9HYPH</name>
<proteinExistence type="predicted"/>
<dbReference type="AlphaFoldDB" id="A0A2R4WSH1"/>
<dbReference type="KEGG" id="mee:DA075_29610"/>
<dbReference type="Proteomes" id="UP000244755">
    <property type="component" value="Chromosome 1"/>
</dbReference>
<evidence type="ECO:0000313" key="1">
    <source>
        <dbReference type="EMBL" id="AWB24506.1"/>
    </source>
</evidence>
<sequence length="76" mass="8344">MRYILVALGLVTGVLAYLPTEANAVVCARGIYRAGCVGPRGAVGVRRGYYGPRAVGVVRRGYYGPRAIGVRRYRRW</sequence>
<keyword evidence="2" id="KW-1185">Reference proteome</keyword>